<organism evidence="1 2">
    <name type="scientific">Sinosporangium album</name>
    <dbReference type="NCBI Taxonomy" id="504805"/>
    <lineage>
        <taxon>Bacteria</taxon>
        <taxon>Bacillati</taxon>
        <taxon>Actinomycetota</taxon>
        <taxon>Actinomycetes</taxon>
        <taxon>Streptosporangiales</taxon>
        <taxon>Streptosporangiaceae</taxon>
        <taxon>Sinosporangium</taxon>
    </lineage>
</organism>
<dbReference type="OrthoDB" id="9811121at2"/>
<dbReference type="AlphaFoldDB" id="A0A1G8IZZ1"/>
<dbReference type="Proteomes" id="UP000198923">
    <property type="component" value="Unassembled WGS sequence"/>
</dbReference>
<reference evidence="1 2" key="1">
    <citation type="submission" date="2016-10" db="EMBL/GenBank/DDBJ databases">
        <authorList>
            <person name="de Groot N.N."/>
        </authorList>
    </citation>
    <scope>NUCLEOTIDE SEQUENCE [LARGE SCALE GENOMIC DNA]</scope>
    <source>
        <strain evidence="1 2">CPCC 201354</strain>
    </source>
</reference>
<accession>A0A1G8IZZ1</accession>
<sequence length="61" mass="6568">MTGGSKPAQPVVPLPQDRCPLMGPVHSQKAQLRAIENGYSMIRQAEFGVAGAFDGPYPRRS</sequence>
<name>A0A1G8IZZ1_9ACTN</name>
<evidence type="ECO:0000313" key="1">
    <source>
        <dbReference type="EMBL" id="SDI24030.1"/>
    </source>
</evidence>
<dbReference type="EMBL" id="FNCN01000040">
    <property type="protein sequence ID" value="SDI24030.1"/>
    <property type="molecule type" value="Genomic_DNA"/>
</dbReference>
<evidence type="ECO:0000313" key="2">
    <source>
        <dbReference type="Proteomes" id="UP000198923"/>
    </source>
</evidence>
<dbReference type="RefSeq" id="WP_093174726.1">
    <property type="nucleotide sequence ID" value="NZ_FNCN01000040.1"/>
</dbReference>
<gene>
    <name evidence="1" type="ORF">SAMN05421505_14010</name>
</gene>
<proteinExistence type="predicted"/>
<protein>
    <submittedName>
        <fullName evidence="1">Uncharacterized protein</fullName>
    </submittedName>
</protein>
<keyword evidence="2" id="KW-1185">Reference proteome</keyword>